<accession>D7A025</accession>
<dbReference type="InterPro" id="IPR022642">
    <property type="entry name" value="CheR_C"/>
</dbReference>
<evidence type="ECO:0000313" key="7">
    <source>
        <dbReference type="Proteomes" id="UP000006633"/>
    </source>
</evidence>
<dbReference type="SUPFAM" id="SSF48452">
    <property type="entry name" value="TPR-like"/>
    <property type="match status" value="1"/>
</dbReference>
<dbReference type="PROSITE" id="PS50123">
    <property type="entry name" value="CHER"/>
    <property type="match status" value="1"/>
</dbReference>
<proteinExistence type="predicted"/>
<feature type="region of interest" description="Disordered" evidence="4">
    <location>
        <begin position="283"/>
        <end position="319"/>
    </location>
</feature>
<sequence>MNADIRHLAPFRSLISQRFGLAMPERFDRLLPRALAKAMEIAGARDAEALCLHLETQPWTAPAWQAVIETVTVRETSFFRQSGWWDSLVQAALKPLIEARRRDGSRHLRCLSLGCASGDEPYSLAMILHRLLLGEPGWTVDVVGADLCQATLTQAQAGLFDARAVQEVEPRERELWFRPAGRQRFALSEGLRSRVAFRLFNLAEAAEAARGGAQVAAPGAPADLVICRNVIIHMEPSRQPGIAHYLTAQLRPGGRLAVSPVEATASWFAPLAFEATGQAILFTKPDGRPAPQRKPRPAPPASEPAAAPPPAATPKAVAAPDSAARLARVRHLADLGLFEEARRLCGQILGPNAEAELLMALVCQALGDIASAEAAARRGLAAAPHSPAAHYVHAIICLRTGLTAQARRSLRRAVELLDNAQEGKQLGAHLAIEANEIRQAARRLGVGLAGQAGAGGTHDRPH</sequence>
<protein>
    <submittedName>
        <fullName evidence="6">MCP methyltransferase, CheR-type</fullName>
        <ecNumber evidence="6">2.1.1.80</ecNumber>
    </submittedName>
</protein>
<dbReference type="Gene3D" id="1.25.40.10">
    <property type="entry name" value="Tetratricopeptide repeat domain"/>
    <property type="match status" value="1"/>
</dbReference>
<organism evidence="6 7">
    <name type="scientific">Ancylobacter novellus (strain ATCC 8093 / DSM 506 / JCM 20403 / CCM 1077 / IAM 12100 / NBRC 12443 / NCIMB 10456)</name>
    <name type="common">Starkeya novella</name>
    <dbReference type="NCBI Taxonomy" id="639283"/>
    <lineage>
        <taxon>Bacteria</taxon>
        <taxon>Pseudomonadati</taxon>
        <taxon>Pseudomonadota</taxon>
        <taxon>Alphaproteobacteria</taxon>
        <taxon>Hyphomicrobiales</taxon>
        <taxon>Xanthobacteraceae</taxon>
        <taxon>Ancylobacter</taxon>
    </lineage>
</organism>
<dbReference type="EMBL" id="CP002026">
    <property type="protein sequence ID" value="ADH89286.1"/>
    <property type="molecule type" value="Genomic_DNA"/>
</dbReference>
<evidence type="ECO:0000256" key="4">
    <source>
        <dbReference type="SAM" id="MobiDB-lite"/>
    </source>
</evidence>
<evidence type="ECO:0000259" key="5">
    <source>
        <dbReference type="PROSITE" id="PS50123"/>
    </source>
</evidence>
<evidence type="ECO:0000256" key="3">
    <source>
        <dbReference type="ARBA" id="ARBA00022691"/>
    </source>
</evidence>
<dbReference type="PANTHER" id="PTHR24422:SF19">
    <property type="entry name" value="CHEMOTAXIS PROTEIN METHYLTRANSFERASE"/>
    <property type="match status" value="1"/>
</dbReference>
<dbReference type="Pfam" id="PF01739">
    <property type="entry name" value="CheR"/>
    <property type="match status" value="1"/>
</dbReference>
<dbReference type="OrthoDB" id="9816309at2"/>
<dbReference type="SUPFAM" id="SSF53335">
    <property type="entry name" value="S-adenosyl-L-methionine-dependent methyltransferases"/>
    <property type="match status" value="1"/>
</dbReference>
<dbReference type="KEGG" id="sno:Snov_1987"/>
<dbReference type="InterPro" id="IPR000780">
    <property type="entry name" value="CheR_MeTrfase"/>
</dbReference>
<evidence type="ECO:0000256" key="1">
    <source>
        <dbReference type="ARBA" id="ARBA00022603"/>
    </source>
</evidence>
<feature type="domain" description="CheR-type methyltransferase" evidence="5">
    <location>
        <begin position="1"/>
        <end position="286"/>
    </location>
</feature>
<keyword evidence="2 6" id="KW-0808">Transferase</keyword>
<reference evidence="6 7" key="1">
    <citation type="journal article" date="2012" name="Stand. Genomic Sci.">
        <title>Complete genome sequence of the facultatively chemolithoautotrophic and methylotrophic alpha Proteobacterium Starkeya novella type strain (ATCC 8093(T)).</title>
        <authorList>
            <person name="Kappler U."/>
            <person name="Davenport K."/>
            <person name="Beatson S."/>
            <person name="Lucas S."/>
            <person name="Lapidus A."/>
            <person name="Copeland A."/>
            <person name="Berry K.W."/>
            <person name="Glavina Del Rio T."/>
            <person name="Hammon N."/>
            <person name="Dalin E."/>
            <person name="Tice H."/>
            <person name="Pitluck S."/>
            <person name="Richardson P."/>
            <person name="Bruce D."/>
            <person name="Goodwin L.A."/>
            <person name="Han C."/>
            <person name="Tapia R."/>
            <person name="Detter J.C."/>
            <person name="Chang Y.J."/>
            <person name="Jeffries C.D."/>
            <person name="Land M."/>
            <person name="Hauser L."/>
            <person name="Kyrpides N.C."/>
            <person name="Goker M."/>
            <person name="Ivanova N."/>
            <person name="Klenk H.P."/>
            <person name="Woyke T."/>
        </authorList>
    </citation>
    <scope>NUCLEOTIDE SEQUENCE [LARGE SCALE GENOMIC DNA]</scope>
    <source>
        <strain evidence="7">ATCC 8093 / DSM 506 / JCM 20403 / CCM 1077 / IAM 12100 / NBRC 12443 / NCIMB 10456</strain>
    </source>
</reference>
<name>D7A025_ANCN5</name>
<dbReference type="SUPFAM" id="SSF47757">
    <property type="entry name" value="Chemotaxis receptor methyltransferase CheR, N-terminal domain"/>
    <property type="match status" value="1"/>
</dbReference>
<dbReference type="GO" id="GO:0008983">
    <property type="term" value="F:protein-glutamate O-methyltransferase activity"/>
    <property type="evidence" value="ECO:0007669"/>
    <property type="project" value="UniProtKB-EC"/>
</dbReference>
<dbReference type="InterPro" id="IPR011990">
    <property type="entry name" value="TPR-like_helical_dom_sf"/>
</dbReference>
<keyword evidence="1 6" id="KW-0489">Methyltransferase</keyword>
<dbReference type="eggNOG" id="COG1352">
    <property type="taxonomic scope" value="Bacteria"/>
</dbReference>
<dbReference type="InterPro" id="IPR050903">
    <property type="entry name" value="Bact_Chemotaxis_MeTrfase"/>
</dbReference>
<dbReference type="HOGENOM" id="CLU_025854_4_1_5"/>
<keyword evidence="7" id="KW-1185">Reference proteome</keyword>
<dbReference type="RefSeq" id="WP_013166790.1">
    <property type="nucleotide sequence ID" value="NC_014217.1"/>
</dbReference>
<feature type="compositionally biased region" description="Pro residues" evidence="4">
    <location>
        <begin position="297"/>
        <end position="312"/>
    </location>
</feature>
<dbReference type="Proteomes" id="UP000006633">
    <property type="component" value="Chromosome"/>
</dbReference>
<gene>
    <name evidence="6" type="ordered locus">Snov_1987</name>
</gene>
<keyword evidence="3" id="KW-0949">S-adenosyl-L-methionine</keyword>
<dbReference type="PANTHER" id="PTHR24422">
    <property type="entry name" value="CHEMOTAXIS PROTEIN METHYLTRANSFERASE"/>
    <property type="match status" value="1"/>
</dbReference>
<dbReference type="PRINTS" id="PR00996">
    <property type="entry name" value="CHERMTFRASE"/>
</dbReference>
<dbReference type="GO" id="GO:0032259">
    <property type="term" value="P:methylation"/>
    <property type="evidence" value="ECO:0007669"/>
    <property type="project" value="UniProtKB-KW"/>
</dbReference>
<evidence type="ECO:0000313" key="6">
    <source>
        <dbReference type="EMBL" id="ADH89286.1"/>
    </source>
</evidence>
<dbReference type="Gene3D" id="3.40.50.150">
    <property type="entry name" value="Vaccinia Virus protein VP39"/>
    <property type="match status" value="1"/>
</dbReference>
<dbReference type="EC" id="2.1.1.80" evidence="6"/>
<evidence type="ECO:0000256" key="2">
    <source>
        <dbReference type="ARBA" id="ARBA00022679"/>
    </source>
</evidence>
<dbReference type="SMART" id="SM00138">
    <property type="entry name" value="MeTrc"/>
    <property type="match status" value="1"/>
</dbReference>
<dbReference type="AlphaFoldDB" id="D7A025"/>
<dbReference type="STRING" id="639283.Snov_1987"/>
<dbReference type="InterPro" id="IPR029063">
    <property type="entry name" value="SAM-dependent_MTases_sf"/>
</dbReference>